<dbReference type="InterPro" id="IPR039197">
    <property type="entry name" value="Mrs1/Cce1"/>
</dbReference>
<dbReference type="GeneID" id="63808792"/>
<dbReference type="SUPFAM" id="SSF53098">
    <property type="entry name" value="Ribonuclease H-like"/>
    <property type="match status" value="2"/>
</dbReference>
<keyword evidence="3" id="KW-1185">Reference proteome</keyword>
<dbReference type="RefSeq" id="XP_040746217.1">
    <property type="nucleotide sequence ID" value="XM_040892144.1"/>
</dbReference>
<evidence type="ECO:0000259" key="1">
    <source>
        <dbReference type="Pfam" id="PF09159"/>
    </source>
</evidence>
<accession>A0A1Y1WH99</accession>
<reference evidence="2 3" key="1">
    <citation type="submission" date="2016-07" db="EMBL/GenBank/DDBJ databases">
        <title>Pervasive Adenine N6-methylation of Active Genes in Fungi.</title>
        <authorList>
            <consortium name="DOE Joint Genome Institute"/>
            <person name="Mondo S.J."/>
            <person name="Dannebaum R.O."/>
            <person name="Kuo R.C."/>
            <person name="Labutti K."/>
            <person name="Haridas S."/>
            <person name="Kuo A."/>
            <person name="Salamov A."/>
            <person name="Ahrendt S.R."/>
            <person name="Lipzen A."/>
            <person name="Sullivan W."/>
            <person name="Andreopoulos W.B."/>
            <person name="Clum A."/>
            <person name="Lindquist E."/>
            <person name="Daum C."/>
            <person name="Ramamoorthy G.K."/>
            <person name="Gryganskyi A."/>
            <person name="Culley D."/>
            <person name="Magnuson J.K."/>
            <person name="James T.Y."/>
            <person name="O'Malley M.A."/>
            <person name="Stajich J.E."/>
            <person name="Spatafora J.W."/>
            <person name="Visel A."/>
            <person name="Grigoriev I.V."/>
        </authorList>
    </citation>
    <scope>NUCLEOTIDE SEQUENCE [LARGE SCALE GENOMIC DNA]</scope>
    <source>
        <strain evidence="2 3">ATCC 12442</strain>
    </source>
</reference>
<dbReference type="InterPro" id="IPR015242">
    <property type="entry name" value="Ydc2_cat"/>
</dbReference>
<dbReference type="GO" id="GO:0070336">
    <property type="term" value="F:flap-structured DNA binding"/>
    <property type="evidence" value="ECO:0007669"/>
    <property type="project" value="TreeGrafter"/>
</dbReference>
<dbReference type="InterPro" id="IPR036397">
    <property type="entry name" value="RNaseH_sf"/>
</dbReference>
<comment type="caution">
    <text evidence="2">The sequence shown here is derived from an EMBL/GenBank/DDBJ whole genome shotgun (WGS) entry which is preliminary data.</text>
</comment>
<protein>
    <recommendedName>
        <fullName evidence="1">Mitochondrial resolvase Ydc2 catalytic domain-containing protein</fullName>
    </recommendedName>
</protein>
<dbReference type="InterPro" id="IPR012337">
    <property type="entry name" value="RNaseH-like_sf"/>
</dbReference>
<dbReference type="EMBL" id="MCFD01000002">
    <property type="protein sequence ID" value="ORX72877.1"/>
    <property type="molecule type" value="Genomic_DNA"/>
</dbReference>
<dbReference type="PANTHER" id="PTHR28072:SF1">
    <property type="entry name" value="CRUCIFORM CUTTING ENDONUCLEASE 1, MITOCHONDRIAL-RELATED"/>
    <property type="match status" value="1"/>
</dbReference>
<proteinExistence type="predicted"/>
<name>A0A1Y1WH99_9FUNG</name>
<dbReference type="GO" id="GO:0005739">
    <property type="term" value="C:mitochondrion"/>
    <property type="evidence" value="ECO:0007669"/>
    <property type="project" value="TreeGrafter"/>
</dbReference>
<dbReference type="GO" id="GO:0000403">
    <property type="term" value="F:Y-form DNA binding"/>
    <property type="evidence" value="ECO:0007669"/>
    <property type="project" value="TreeGrafter"/>
</dbReference>
<dbReference type="OrthoDB" id="5552842at2759"/>
<sequence length="453" mass="50964">MRLLLKVGRQLALRRRIPQRPTRPCIRCKHTIVFENEAETEIAREIKKNLDQLKVTQLNDVMRSCGLTQGTGRAYKLESLSAFIRASQELALSRHFGRCQRKARKAERMHNAFIPEEVVSIDIGFRNLAFVHMSKSGEVIEWRRNELLKEATFEPWILAEVVQRFVQERLPVRPASACTYIIEHQRFRSQGSAAVTNSVMVNNLVEALLYANLRNVGAHVEPVSPSLVSAHWGFIDGNGTSGSDLTESADGTKLAKRRSKAKMTKSQLNSDLSQLIVRMDESLSTQRQITSDQQSLIMQALGEKSRRRSTRTATHDLETLALETNSHLSKVRELRRRAIKKERTIGLIQSWILESLVTHANQNSLPVQSPMLSKEIKKLGGARSAAHVLPGGFHVTFPLSMIRMFGSESKKDDLCDCILQAAAWYAWQHNVIDALNTYGSTQLLSAASASAFR</sequence>
<dbReference type="PANTHER" id="PTHR28072">
    <property type="entry name" value="CRUCIFORM CUTTING ENDONUCLEASE 1, MITOCHONDRIAL-RELATED"/>
    <property type="match status" value="1"/>
</dbReference>
<dbReference type="Proteomes" id="UP000193922">
    <property type="component" value="Unassembled WGS sequence"/>
</dbReference>
<dbReference type="Pfam" id="PF09159">
    <property type="entry name" value="Ydc2-catalyt"/>
    <property type="match status" value="1"/>
</dbReference>
<dbReference type="GO" id="GO:0004520">
    <property type="term" value="F:DNA endonuclease activity"/>
    <property type="evidence" value="ECO:0007669"/>
    <property type="project" value="TreeGrafter"/>
</dbReference>
<feature type="domain" description="Mitochondrial resolvase Ydc2 catalytic" evidence="1">
    <location>
        <begin position="118"/>
        <end position="430"/>
    </location>
</feature>
<dbReference type="GO" id="GO:0000402">
    <property type="term" value="F:crossed form four-way junction DNA binding"/>
    <property type="evidence" value="ECO:0007669"/>
    <property type="project" value="TreeGrafter"/>
</dbReference>
<evidence type="ECO:0000313" key="3">
    <source>
        <dbReference type="Proteomes" id="UP000193922"/>
    </source>
</evidence>
<organism evidence="2 3">
    <name type="scientific">Linderina pennispora</name>
    <dbReference type="NCBI Taxonomy" id="61395"/>
    <lineage>
        <taxon>Eukaryota</taxon>
        <taxon>Fungi</taxon>
        <taxon>Fungi incertae sedis</taxon>
        <taxon>Zoopagomycota</taxon>
        <taxon>Kickxellomycotina</taxon>
        <taxon>Kickxellomycetes</taxon>
        <taxon>Kickxellales</taxon>
        <taxon>Kickxellaceae</taxon>
        <taxon>Linderina</taxon>
    </lineage>
</organism>
<evidence type="ECO:0000313" key="2">
    <source>
        <dbReference type="EMBL" id="ORX72877.1"/>
    </source>
</evidence>
<gene>
    <name evidence="2" type="ORF">DL89DRAFT_84118</name>
</gene>
<dbReference type="Gene3D" id="3.30.420.10">
    <property type="entry name" value="Ribonuclease H-like superfamily/Ribonuclease H"/>
    <property type="match status" value="1"/>
</dbReference>
<dbReference type="AlphaFoldDB" id="A0A1Y1WH99"/>